<protein>
    <submittedName>
        <fullName evidence="1">Uncharacterized protein</fullName>
    </submittedName>
</protein>
<keyword evidence="2" id="KW-1185">Reference proteome</keyword>
<dbReference type="EMBL" id="CM037622">
    <property type="protein sequence ID" value="KAH8003556.1"/>
    <property type="molecule type" value="Genomic_DNA"/>
</dbReference>
<reference evidence="1" key="1">
    <citation type="submission" date="2021-08" db="EMBL/GenBank/DDBJ databases">
        <title>The first chromosome-level gecko genome reveals the dynamic sex chromosomes of Neotropical dwarf geckos (Sphaerodactylidae: Sphaerodactylus).</title>
        <authorList>
            <person name="Pinto B.J."/>
            <person name="Keating S.E."/>
            <person name="Gamble T."/>
        </authorList>
    </citation>
    <scope>NUCLEOTIDE SEQUENCE</scope>
    <source>
        <strain evidence="1">TG3544</strain>
    </source>
</reference>
<evidence type="ECO:0000313" key="1">
    <source>
        <dbReference type="EMBL" id="KAH8003556.1"/>
    </source>
</evidence>
<evidence type="ECO:0000313" key="2">
    <source>
        <dbReference type="Proteomes" id="UP000827872"/>
    </source>
</evidence>
<gene>
    <name evidence="1" type="ORF">K3G42_020262</name>
</gene>
<accession>A0ACB8FE38</accession>
<sequence>MKTYPAVPALPGIIQKIVDSHKVKNVACFGLRLSHLQSEDVHWLHPDMGVSNVREKFELAHAPEEWNEGAFLGFENDNNCSLDEEEEPAVSKTASDRLDPPIEEQRKHGNSTQKHFLALTSQLKRSPSWALGLGGI</sequence>
<dbReference type="Proteomes" id="UP000827872">
    <property type="component" value="Linkage Group LG09"/>
</dbReference>
<organism evidence="1 2">
    <name type="scientific">Sphaerodactylus townsendi</name>
    <dbReference type="NCBI Taxonomy" id="933632"/>
    <lineage>
        <taxon>Eukaryota</taxon>
        <taxon>Metazoa</taxon>
        <taxon>Chordata</taxon>
        <taxon>Craniata</taxon>
        <taxon>Vertebrata</taxon>
        <taxon>Euteleostomi</taxon>
        <taxon>Lepidosauria</taxon>
        <taxon>Squamata</taxon>
        <taxon>Bifurcata</taxon>
        <taxon>Gekkota</taxon>
        <taxon>Sphaerodactylidae</taxon>
        <taxon>Sphaerodactylus</taxon>
    </lineage>
</organism>
<name>A0ACB8FE38_9SAUR</name>
<comment type="caution">
    <text evidence="1">The sequence shown here is derived from an EMBL/GenBank/DDBJ whole genome shotgun (WGS) entry which is preliminary data.</text>
</comment>
<proteinExistence type="predicted"/>